<sequence>MSQMHPTQPAIDVAGVRRVLQDLCSVASQACTPPPAFSGRLEESLVESLRRQLSDTGSIRTVLERHRQAFVSLYPEVLLKSLQGAVERSINQAGLGSDFSAISLELIPEDAIVRRIRVGYAVRAVKTEGTEGLDFLSHRINELLKQAGCKARVDAENNPFRPALFIDAVGVTWRQVTQVDRDELMVIDGYGPLLAATIEHAHKLLNERLDQRFPVSAARPVQAVARSSSPATAAAPRQSAADVLRASGDAQSLGSVTRPLPTSTQDRMMRRLAGERARDASGDASQDTNLSKMLERLLAMLEAMPSTASVQAQPNVAAARTSVPAGMAGAAAQRGAATDLNVLARLNELAREHAVQDADQRRLALLAQVFGVLLDDPAVNGRIKEVIGRMQVPLLKVALDDSNFFFDENHPARRVMNELLAAGLQDEAPSDERVAALDALVDRAERALIDAPDEQAQLMLDLDELQREEREFANTIVAEVAPVPDTEADNVEAARHEVAQILGERVSRDGVPEFVAQVLSDQWSEVLALAYVRRTTDPAVWLDAVSVMDLLVWSVVPDAAPDFRTRLIKRLAELVQGLNAGFDALSWKGDARAEFFDQLAFWHAAIMRTGRVPDEPDAGRPTTVMLHFEADLDALSRGQWLEFIDEHGPGEMFRISWISPMRTRFVLTPAKRAGVRLLTAVELGSRMDTGLIRVVDRAAAFDRALQLAVENDALG</sequence>
<dbReference type="Proteomes" id="UP001595556">
    <property type="component" value="Unassembled WGS sequence"/>
</dbReference>
<proteinExistence type="predicted"/>
<evidence type="ECO:0000256" key="1">
    <source>
        <dbReference type="SAM" id="MobiDB-lite"/>
    </source>
</evidence>
<dbReference type="RefSeq" id="WP_377301872.1">
    <property type="nucleotide sequence ID" value="NZ_CP180191.1"/>
</dbReference>
<dbReference type="Pfam" id="PF07793">
    <property type="entry name" value="DUF1631"/>
    <property type="match status" value="1"/>
</dbReference>
<feature type="region of interest" description="Disordered" evidence="1">
    <location>
        <begin position="224"/>
        <end position="266"/>
    </location>
</feature>
<reference evidence="3" key="1">
    <citation type="journal article" date="2019" name="Int. J. Syst. Evol. Microbiol.">
        <title>The Global Catalogue of Microorganisms (GCM) 10K type strain sequencing project: providing services to taxonomists for standard genome sequencing and annotation.</title>
        <authorList>
            <consortium name="The Broad Institute Genomics Platform"/>
            <consortium name="The Broad Institute Genome Sequencing Center for Infectious Disease"/>
            <person name="Wu L."/>
            <person name="Ma J."/>
        </authorList>
    </citation>
    <scope>NUCLEOTIDE SEQUENCE [LARGE SCALE GENOMIC DNA]</scope>
    <source>
        <strain evidence="3">KCTC 52168</strain>
    </source>
</reference>
<accession>A0ABV7H712</accession>
<protein>
    <submittedName>
        <fullName evidence="2">DUF1631 family protein</fullName>
    </submittedName>
</protein>
<feature type="compositionally biased region" description="Polar residues" evidence="1">
    <location>
        <begin position="249"/>
        <end position="266"/>
    </location>
</feature>
<feature type="compositionally biased region" description="Low complexity" evidence="1">
    <location>
        <begin position="224"/>
        <end position="241"/>
    </location>
</feature>
<comment type="caution">
    <text evidence="2">The sequence shown here is derived from an EMBL/GenBank/DDBJ whole genome shotgun (WGS) entry which is preliminary data.</text>
</comment>
<evidence type="ECO:0000313" key="3">
    <source>
        <dbReference type="Proteomes" id="UP001595556"/>
    </source>
</evidence>
<dbReference type="InterPro" id="IPR012434">
    <property type="entry name" value="DUF1631"/>
</dbReference>
<keyword evidence="3" id="KW-1185">Reference proteome</keyword>
<evidence type="ECO:0000313" key="2">
    <source>
        <dbReference type="EMBL" id="MFC3147117.1"/>
    </source>
</evidence>
<organism evidence="2 3">
    <name type="scientific">Piscinibacterium candidicorallinum</name>
    <dbReference type="NCBI Taxonomy" id="1793872"/>
    <lineage>
        <taxon>Bacteria</taxon>
        <taxon>Pseudomonadati</taxon>
        <taxon>Pseudomonadota</taxon>
        <taxon>Betaproteobacteria</taxon>
        <taxon>Burkholderiales</taxon>
        <taxon>Piscinibacterium</taxon>
    </lineage>
</organism>
<gene>
    <name evidence="2" type="ORF">ACFOEN_05610</name>
</gene>
<name>A0ABV7H712_9BURK</name>
<dbReference type="EMBL" id="JBHRTI010000003">
    <property type="protein sequence ID" value="MFC3147117.1"/>
    <property type="molecule type" value="Genomic_DNA"/>
</dbReference>